<dbReference type="EMBL" id="JALIRP010000004">
    <property type="protein sequence ID" value="MCJ8012415.1"/>
    <property type="molecule type" value="Genomic_DNA"/>
</dbReference>
<comment type="caution">
    <text evidence="2">The sequence shown here is derived from an EMBL/GenBank/DDBJ whole genome shotgun (WGS) entry which is preliminary data.</text>
</comment>
<dbReference type="SUPFAM" id="SSF53335">
    <property type="entry name" value="S-adenosyl-L-methionine-dependent methyltransferases"/>
    <property type="match status" value="1"/>
</dbReference>
<dbReference type="InterPro" id="IPR029063">
    <property type="entry name" value="SAM-dependent_MTases_sf"/>
</dbReference>
<dbReference type="Pfam" id="PF13649">
    <property type="entry name" value="Methyltransf_25"/>
    <property type="match status" value="1"/>
</dbReference>
<dbReference type="Gene3D" id="3.40.50.150">
    <property type="entry name" value="Vaccinia Virus protein VP39"/>
    <property type="match status" value="1"/>
</dbReference>
<dbReference type="Proteomes" id="UP001139347">
    <property type="component" value="Unassembled WGS sequence"/>
</dbReference>
<keyword evidence="3" id="KW-1185">Reference proteome</keyword>
<dbReference type="CDD" id="cd02440">
    <property type="entry name" value="AdoMet_MTases"/>
    <property type="match status" value="1"/>
</dbReference>
<name>A0A9X1WR52_9BACL</name>
<dbReference type="GO" id="GO:0032259">
    <property type="term" value="P:methylation"/>
    <property type="evidence" value="ECO:0007669"/>
    <property type="project" value="UniProtKB-KW"/>
</dbReference>
<dbReference type="InterPro" id="IPR041698">
    <property type="entry name" value="Methyltransf_25"/>
</dbReference>
<organism evidence="2 3">
    <name type="scientific">Paenibacillus mangrovi</name>
    <dbReference type="NCBI Taxonomy" id="2931978"/>
    <lineage>
        <taxon>Bacteria</taxon>
        <taxon>Bacillati</taxon>
        <taxon>Bacillota</taxon>
        <taxon>Bacilli</taxon>
        <taxon>Bacillales</taxon>
        <taxon>Paenibacillaceae</taxon>
        <taxon>Paenibacillus</taxon>
    </lineage>
</organism>
<dbReference type="GO" id="GO:0008168">
    <property type="term" value="F:methyltransferase activity"/>
    <property type="evidence" value="ECO:0007669"/>
    <property type="project" value="UniProtKB-KW"/>
</dbReference>
<keyword evidence="2" id="KW-0808">Transferase</keyword>
<accession>A0A9X1WR52</accession>
<evidence type="ECO:0000313" key="3">
    <source>
        <dbReference type="Proteomes" id="UP001139347"/>
    </source>
</evidence>
<protein>
    <submittedName>
        <fullName evidence="2">Methyltransferase domain-containing protein</fullName>
    </submittedName>
</protein>
<reference evidence="2" key="1">
    <citation type="submission" date="2022-04" db="EMBL/GenBank/DDBJ databases">
        <title>Paenibacillus mangrovi sp. nov., a novel endophytic bacterium isolated from bark of Kandelia candel.</title>
        <authorList>
            <person name="Tuo L."/>
        </authorList>
    </citation>
    <scope>NUCLEOTIDE SEQUENCE</scope>
    <source>
        <strain evidence="2">KQZ6P-2</strain>
    </source>
</reference>
<proteinExistence type="predicted"/>
<gene>
    <name evidence="2" type="ORF">MUG84_11795</name>
</gene>
<sequence length="240" mass="27837">MFNVLNSRSVEAEYMDDFSSGGEELLEALQHLRRLNRIFAAAGPLLHGIKELWIRSGKPKRLHVMDIGAGSGELNRHILRWADRMGIDIEITLVDVTEEACIEARKIFIDEPRVRAVRQDVFDLEKASADMLISSQFLHHFNDDELLEVTRQMLKCSRLGIVISDIHRHWISWSAVWLTAHLISTNRYIRHDGPLSVAKGFHSSDWKRLSQALSTHGEYKLHYSWKPLFRYSVVIYKYVE</sequence>
<dbReference type="AlphaFoldDB" id="A0A9X1WR52"/>
<evidence type="ECO:0000313" key="2">
    <source>
        <dbReference type="EMBL" id="MCJ8012415.1"/>
    </source>
</evidence>
<feature type="domain" description="Methyltransferase" evidence="1">
    <location>
        <begin position="64"/>
        <end position="156"/>
    </location>
</feature>
<dbReference type="RefSeq" id="WP_244725215.1">
    <property type="nucleotide sequence ID" value="NZ_JALIRP010000004.1"/>
</dbReference>
<keyword evidence="2" id="KW-0489">Methyltransferase</keyword>
<evidence type="ECO:0000259" key="1">
    <source>
        <dbReference type="Pfam" id="PF13649"/>
    </source>
</evidence>